<protein>
    <submittedName>
        <fullName evidence="1">Ard2 protein</fullName>
    </submittedName>
</protein>
<proteinExistence type="predicted"/>
<dbReference type="EMBL" id="X84374">
    <property type="protein sequence ID" value="CAD62197.1"/>
    <property type="molecule type" value="Genomic_DNA"/>
</dbReference>
<reference evidence="1" key="2">
    <citation type="journal article" date="1997" name="Eur. J. Biochem.">
        <title>The aminonucleoside antibiotic A201A is inactivated by a phosphotransferase activity from Streptomyces capreolus NRRL 3817, the producing organism. Isolation and molecular characterization of the relevant encoding gene and its DNA flanking regions.</title>
        <authorList>
            <person name="Barrasa M.I."/>
            <person name="Tercero J.A."/>
            <person name="Jimenez A."/>
        </authorList>
    </citation>
    <scope>NUCLEOTIDE SEQUENCE</scope>
    <source>
        <strain evidence="1">NRRL3817</strain>
    </source>
</reference>
<evidence type="ECO:0000313" key="1">
    <source>
        <dbReference type="EMBL" id="CAD62197.1"/>
    </source>
</evidence>
<sequence>MKEFTEVPVDREPAPAAFLVTGIPGSGKSTVARALARRFALGAHIEVDVLQEFIVSGGRWPGPEPEPEPDRQLFLRARNAALLADSYTAAGVLPVIDDVVVLRPHLEFYRRTVRARPLHLVVLCPDPQVANRRNRERDKVLVEDWSFLDEALRDQLHGEGIWVDNADRDVEVTVDEILARSAVPTGSDPGPVRAVR</sequence>
<reference evidence="1" key="1">
    <citation type="journal article" date="1995" name="Eur. J. Biochem.">
        <title>The ard1 gene from Streptomyces capreolus encodes a polypeptide of the ABC-transporters superfamily which confers resistance to the aminonucleoside antibiotic A201A.</title>
        <authorList>
            <person name="Barrasa M.I."/>
            <person name="Tercero J.A."/>
            <person name="Lacalle R.A."/>
            <person name="Jimenez A."/>
        </authorList>
    </citation>
    <scope>NUCLEOTIDE SEQUENCE</scope>
    <source>
        <strain evidence="1">NRRL3817</strain>
    </source>
</reference>
<gene>
    <name evidence="1" type="primary">ard2</name>
</gene>
<reference evidence="1" key="4">
    <citation type="submission" date="2002-03" db="EMBL/GenBank/DDBJ databases">
        <title>Cloning and heterologous expression of the antibiotic A201A biosynthetic gene cluster.</title>
        <authorList>
            <person name="Sanz E."/>
            <person name="Saugar I."/>
            <person name="Jimenez A."/>
        </authorList>
    </citation>
    <scope>NUCLEOTIDE SEQUENCE</scope>
    <source>
        <strain evidence="1">NRRL3817</strain>
    </source>
</reference>
<organism evidence="1">
    <name type="scientific">Saccharothrix mutabilis subsp. capreolus</name>
    <name type="common">Streptomyces capreolus</name>
    <dbReference type="NCBI Taxonomy" id="66854"/>
    <lineage>
        <taxon>Bacteria</taxon>
        <taxon>Bacillati</taxon>
        <taxon>Actinomycetota</taxon>
        <taxon>Actinomycetes</taxon>
        <taxon>Pseudonocardiales</taxon>
        <taxon>Pseudonocardiaceae</taxon>
        <taxon>Saccharothrix</taxon>
    </lineage>
</organism>
<reference evidence="1" key="5">
    <citation type="submission" date="2003-01" db="EMBL/GenBank/DDBJ databases">
        <authorList>
            <person name="Saugar I."/>
        </authorList>
    </citation>
    <scope>NUCLEOTIDE SEQUENCE</scope>
    <source>
        <strain evidence="1">NRRL3817</strain>
    </source>
</reference>
<name>P95718_STRMP</name>
<dbReference type="SUPFAM" id="SSF52540">
    <property type="entry name" value="P-loop containing nucleoside triphosphate hydrolases"/>
    <property type="match status" value="1"/>
</dbReference>
<dbReference type="Pfam" id="PF13238">
    <property type="entry name" value="AAA_18"/>
    <property type="match status" value="1"/>
</dbReference>
<reference evidence="1" key="3">
    <citation type="journal article" date="2002" name="Eur. J. Biochem.">
        <title>Identification of a set of genes involved in the biosynthesis of the aminonucleoside moiety of antibiotic A201A from Streptomyces capreolus.</title>
        <authorList>
            <person name="Saugar I."/>
            <person name="Sanz E."/>
            <person name="Rubio M.A."/>
            <person name="Espinosa J.C."/>
            <person name="Jimenez A."/>
        </authorList>
    </citation>
    <scope>NUCLEOTIDE SEQUENCE</scope>
    <source>
        <strain evidence="1">NRRL3817</strain>
    </source>
</reference>
<dbReference type="AlphaFoldDB" id="P95718"/>
<accession>P95718</accession>
<dbReference type="InterPro" id="IPR027417">
    <property type="entry name" value="P-loop_NTPase"/>
</dbReference>
<dbReference type="Gene3D" id="3.40.50.300">
    <property type="entry name" value="P-loop containing nucleotide triphosphate hydrolases"/>
    <property type="match status" value="1"/>
</dbReference>